<dbReference type="RefSeq" id="WP_054337270.1">
    <property type="nucleotide sequence ID" value="NZ_CZBP01000007.1"/>
</dbReference>
<dbReference type="EMBL" id="CZBP01000007">
    <property type="protein sequence ID" value="CUP91551.1"/>
    <property type="molecule type" value="Genomic_DNA"/>
</dbReference>
<feature type="domain" description="Gfo/Idh/MocA-like oxidoreductase N-terminal" evidence="1">
    <location>
        <begin position="5"/>
        <end position="121"/>
    </location>
</feature>
<accession>A0A174S5G0</accession>
<reference evidence="3 4" key="1">
    <citation type="submission" date="2015-09" db="EMBL/GenBank/DDBJ databases">
        <authorList>
            <consortium name="Pathogen Informatics"/>
        </authorList>
    </citation>
    <scope>NUCLEOTIDE SEQUENCE [LARGE SCALE GENOMIC DNA]</scope>
    <source>
        <strain evidence="3 4">2789STDY5834957</strain>
    </source>
</reference>
<dbReference type="InterPro" id="IPR000683">
    <property type="entry name" value="Gfo/Idh/MocA-like_OxRdtase_N"/>
</dbReference>
<dbReference type="Gene3D" id="3.40.50.720">
    <property type="entry name" value="NAD(P)-binding Rossmann-like Domain"/>
    <property type="match status" value="1"/>
</dbReference>
<dbReference type="GO" id="GO:0000166">
    <property type="term" value="F:nucleotide binding"/>
    <property type="evidence" value="ECO:0007669"/>
    <property type="project" value="InterPro"/>
</dbReference>
<dbReference type="InterPro" id="IPR010091">
    <property type="entry name" value="Thiazolinyl_imide_reductase"/>
</dbReference>
<dbReference type="SUPFAM" id="SSF51735">
    <property type="entry name" value="NAD(P)-binding Rossmann-fold domains"/>
    <property type="match status" value="1"/>
</dbReference>
<proteinExistence type="predicted"/>
<evidence type="ECO:0000313" key="4">
    <source>
        <dbReference type="Proteomes" id="UP000095762"/>
    </source>
</evidence>
<organism evidence="3 4">
    <name type="scientific">Blautia obeum</name>
    <dbReference type="NCBI Taxonomy" id="40520"/>
    <lineage>
        <taxon>Bacteria</taxon>
        <taxon>Bacillati</taxon>
        <taxon>Bacillota</taxon>
        <taxon>Clostridia</taxon>
        <taxon>Lachnospirales</taxon>
        <taxon>Lachnospiraceae</taxon>
        <taxon>Blautia</taxon>
    </lineage>
</organism>
<dbReference type="Pfam" id="PF01408">
    <property type="entry name" value="GFO_IDH_MocA"/>
    <property type="match status" value="1"/>
</dbReference>
<dbReference type="InterPro" id="IPR051450">
    <property type="entry name" value="Gfo/Idh/MocA_Oxidoreductases"/>
</dbReference>
<dbReference type="PANTHER" id="PTHR43377">
    <property type="entry name" value="BILIVERDIN REDUCTASE A"/>
    <property type="match status" value="1"/>
</dbReference>
<dbReference type="PANTHER" id="PTHR43377:SF1">
    <property type="entry name" value="BILIVERDIN REDUCTASE A"/>
    <property type="match status" value="1"/>
</dbReference>
<dbReference type="NCBIfam" id="TIGR01761">
    <property type="entry name" value="thiaz-red"/>
    <property type="match status" value="1"/>
</dbReference>
<sequence length="363" mass="41545">MKKLKVIVCGSTFGQLYLKALRSSPEKFQLIGILGTGSDRTLRCAEEYNIKVYKSIDEVPDDIDLACVAVRTAAFGGNGTEIALQLLEKGINVIQEHPSHPKDMEMCYRVARKKRLVYHIGNLYPHLGDVQRFIKCAKYLNNEDRLLYVDTVFSSQVSYPLIKILQLAMPSIQGWEPQKHVEGGKVFQVMNGRLGGIPICMQMNNEVVPRDANNYMHLLHKITFFYTGGHLTLEDTFGPVIWHPRMFIPIQTALAGTLNIRFPDNVYQNTGYILSNRNQNKTFEHILTAVWPEAILQDLYHVYAQIEKGIVDMQTNQREILCSKQWNQITKDFGYSQIIPEQYMTNISVEELKHSCEGKENNE</sequence>
<evidence type="ECO:0000259" key="2">
    <source>
        <dbReference type="Pfam" id="PF21390"/>
    </source>
</evidence>
<evidence type="ECO:0000313" key="3">
    <source>
        <dbReference type="EMBL" id="CUP91551.1"/>
    </source>
</evidence>
<name>A0A174S5G0_9FIRM</name>
<dbReference type="AlphaFoldDB" id="A0A174S5G0"/>
<gene>
    <name evidence="3" type="ORF">ERS852569_01225</name>
</gene>
<dbReference type="Proteomes" id="UP000095762">
    <property type="component" value="Unassembled WGS sequence"/>
</dbReference>
<dbReference type="InterPro" id="IPR036291">
    <property type="entry name" value="NAD(P)-bd_dom_sf"/>
</dbReference>
<protein>
    <submittedName>
        <fullName evidence="3">Oxidoreductase (NAD-binding), involved in siderophore biosynthesis</fullName>
    </submittedName>
</protein>
<feature type="domain" description="Thiazolinyl imine reductase-like C-terminal" evidence="2">
    <location>
        <begin position="153"/>
        <end position="242"/>
    </location>
</feature>
<dbReference type="Pfam" id="PF21390">
    <property type="entry name" value="Irp3-like_C"/>
    <property type="match status" value="1"/>
</dbReference>
<evidence type="ECO:0000259" key="1">
    <source>
        <dbReference type="Pfam" id="PF01408"/>
    </source>
</evidence>
<dbReference type="Gene3D" id="3.30.360.10">
    <property type="entry name" value="Dihydrodipicolinate Reductase, domain 2"/>
    <property type="match status" value="1"/>
</dbReference>
<dbReference type="InterPro" id="IPR048655">
    <property type="entry name" value="Irp3-like_C"/>
</dbReference>